<evidence type="ECO:0000313" key="2">
    <source>
        <dbReference type="Proteomes" id="UP001139450"/>
    </source>
</evidence>
<sequence>MIALIASCKKENTVDNATKPVVIGYLIPGQSISLRVYSQKGLSDTATYGTPITGLTPSVSDGSKTVQLTDSGNGIYTYNDLSFVSSGKTYQLKFTYNSLPVTATTSVPSKPVGFTASKTLINLPTGSTISPQATDSIAVTFKWKNPDSLYHVIVFKNDDSSPFNIHPQFNAAVNFTINAKKAEYYNVYYRTFNYIGIYRAILWSVSEDYINMLKTNANTSSQRLTDAPTNIINGYGIFSGMQSDTIKLQLTQY</sequence>
<organism evidence="1 2">
    <name type="scientific">Mucilaginibacter straminoryzae</name>
    <dbReference type="NCBI Taxonomy" id="2932774"/>
    <lineage>
        <taxon>Bacteria</taxon>
        <taxon>Pseudomonadati</taxon>
        <taxon>Bacteroidota</taxon>
        <taxon>Sphingobacteriia</taxon>
        <taxon>Sphingobacteriales</taxon>
        <taxon>Sphingobacteriaceae</taxon>
        <taxon>Mucilaginibacter</taxon>
    </lineage>
</organism>
<dbReference type="Proteomes" id="UP001139450">
    <property type="component" value="Unassembled WGS sequence"/>
</dbReference>
<protein>
    <submittedName>
        <fullName evidence="1">DUF4249 domain-containing protein</fullName>
    </submittedName>
</protein>
<proteinExistence type="predicted"/>
<dbReference type="AlphaFoldDB" id="A0A9X1X2E5"/>
<keyword evidence="2" id="KW-1185">Reference proteome</keyword>
<dbReference type="RefSeq" id="WP_245129442.1">
    <property type="nucleotide sequence ID" value="NZ_JALJEJ010000003.1"/>
</dbReference>
<name>A0A9X1X2E5_9SPHI</name>
<comment type="caution">
    <text evidence="1">The sequence shown here is derived from an EMBL/GenBank/DDBJ whole genome shotgun (WGS) entry which is preliminary data.</text>
</comment>
<reference evidence="1" key="1">
    <citation type="submission" date="2022-04" db="EMBL/GenBank/DDBJ databases">
        <title>Mucilaginibacter sp. RS28 isolated from freshwater.</title>
        <authorList>
            <person name="Ko S.-R."/>
        </authorList>
    </citation>
    <scope>NUCLEOTIDE SEQUENCE</scope>
    <source>
        <strain evidence="1">RS28</strain>
    </source>
</reference>
<evidence type="ECO:0000313" key="1">
    <source>
        <dbReference type="EMBL" id="MCJ8209606.1"/>
    </source>
</evidence>
<gene>
    <name evidence="1" type="ORF">MUY27_07785</name>
</gene>
<accession>A0A9X1X2E5</accession>
<dbReference type="EMBL" id="JALJEJ010000003">
    <property type="protein sequence ID" value="MCJ8209606.1"/>
    <property type="molecule type" value="Genomic_DNA"/>
</dbReference>